<protein>
    <recommendedName>
        <fullName evidence="4">MARVEL domain-containing protein</fullName>
    </recommendedName>
</protein>
<keyword evidence="1" id="KW-0812">Transmembrane</keyword>
<evidence type="ECO:0000313" key="2">
    <source>
        <dbReference type="EMBL" id="RIA92695.1"/>
    </source>
</evidence>
<reference evidence="2 3" key="1">
    <citation type="submission" date="2018-06" db="EMBL/GenBank/DDBJ databases">
        <title>Comparative genomics reveals the genomic features of Rhizophagus irregularis, R. cerebriforme, R. diaphanum and Gigaspora rosea, and their symbiotic lifestyle signature.</title>
        <authorList>
            <person name="Morin E."/>
            <person name="San Clemente H."/>
            <person name="Chen E.C.H."/>
            <person name="De La Providencia I."/>
            <person name="Hainaut M."/>
            <person name="Kuo A."/>
            <person name="Kohler A."/>
            <person name="Murat C."/>
            <person name="Tang N."/>
            <person name="Roy S."/>
            <person name="Loubradou J."/>
            <person name="Henrissat B."/>
            <person name="Grigoriev I.V."/>
            <person name="Corradi N."/>
            <person name="Roux C."/>
            <person name="Martin F.M."/>
        </authorList>
    </citation>
    <scope>NUCLEOTIDE SEQUENCE [LARGE SCALE GENOMIC DNA]</scope>
    <source>
        <strain evidence="2 3">DAOM 227022</strain>
    </source>
</reference>
<gene>
    <name evidence="2" type="ORF">C1645_764362</name>
</gene>
<feature type="transmembrane region" description="Helical" evidence="1">
    <location>
        <begin position="14"/>
        <end position="35"/>
    </location>
</feature>
<dbReference type="EMBL" id="QKYT01000120">
    <property type="protein sequence ID" value="RIA92695.1"/>
    <property type="molecule type" value="Genomic_DNA"/>
</dbReference>
<evidence type="ECO:0000256" key="1">
    <source>
        <dbReference type="SAM" id="Phobius"/>
    </source>
</evidence>
<evidence type="ECO:0008006" key="4">
    <source>
        <dbReference type="Google" id="ProtNLM"/>
    </source>
</evidence>
<evidence type="ECO:0000313" key="3">
    <source>
        <dbReference type="Proteomes" id="UP000265703"/>
    </source>
</evidence>
<keyword evidence="1" id="KW-0472">Membrane</keyword>
<feature type="transmembrane region" description="Helical" evidence="1">
    <location>
        <begin position="136"/>
        <end position="158"/>
    </location>
</feature>
<keyword evidence="3" id="KW-1185">Reference proteome</keyword>
<proteinExistence type="predicted"/>
<keyword evidence="1" id="KW-1133">Transmembrane helix</keyword>
<dbReference type="AlphaFoldDB" id="A0A397T8L1"/>
<sequence>MITKCCFCIPLRPGVALLSLLWLFGGVSVIVKFSLDLASPVKIKNMFTYSIICIIIFMITYGLTMIGAAFGLYVITCANEPKWMSIYSKIAYVILGIIIAGNIAAITVFVEYKSKILDSCYGNNTSNNCDQEYNNYLAIAIGSAIFSSILSVHFALVITAHSHKINDGV</sequence>
<dbReference type="Proteomes" id="UP000265703">
    <property type="component" value="Unassembled WGS sequence"/>
</dbReference>
<dbReference type="OrthoDB" id="2340358at2759"/>
<feature type="transmembrane region" description="Helical" evidence="1">
    <location>
        <begin position="90"/>
        <end position="110"/>
    </location>
</feature>
<feature type="transmembrane region" description="Helical" evidence="1">
    <location>
        <begin position="47"/>
        <end position="78"/>
    </location>
</feature>
<name>A0A397T8L1_9GLOM</name>
<accession>A0A397T8L1</accession>
<organism evidence="2 3">
    <name type="scientific">Glomus cerebriforme</name>
    <dbReference type="NCBI Taxonomy" id="658196"/>
    <lineage>
        <taxon>Eukaryota</taxon>
        <taxon>Fungi</taxon>
        <taxon>Fungi incertae sedis</taxon>
        <taxon>Mucoromycota</taxon>
        <taxon>Glomeromycotina</taxon>
        <taxon>Glomeromycetes</taxon>
        <taxon>Glomerales</taxon>
        <taxon>Glomeraceae</taxon>
        <taxon>Glomus</taxon>
    </lineage>
</organism>
<comment type="caution">
    <text evidence="2">The sequence shown here is derived from an EMBL/GenBank/DDBJ whole genome shotgun (WGS) entry which is preliminary data.</text>
</comment>